<dbReference type="InterPro" id="IPR002818">
    <property type="entry name" value="DJ-1/PfpI"/>
</dbReference>
<organism evidence="3">
    <name type="scientific">Penicillium chrysogenum</name>
    <name type="common">Penicillium notatum</name>
    <dbReference type="NCBI Taxonomy" id="5076"/>
    <lineage>
        <taxon>Eukaryota</taxon>
        <taxon>Fungi</taxon>
        <taxon>Dikarya</taxon>
        <taxon>Ascomycota</taxon>
        <taxon>Pezizomycotina</taxon>
        <taxon>Eurotiomycetes</taxon>
        <taxon>Eurotiomycetidae</taxon>
        <taxon>Eurotiales</taxon>
        <taxon>Aspergillaceae</taxon>
        <taxon>Penicillium</taxon>
        <taxon>Penicillium chrysogenum species complex</taxon>
    </lineage>
</organism>
<accession>A0A167SKW9</accession>
<protein>
    <submittedName>
        <fullName evidence="3">Isonitrile hydratase</fullName>
    </submittedName>
</protein>
<dbReference type="PANTHER" id="PTHR43130:SF7">
    <property type="entry name" value="DJ-1_PFPI DOMAIN-CONTAINING PROTEIN"/>
    <property type="match status" value="1"/>
</dbReference>
<dbReference type="InterPro" id="IPR029062">
    <property type="entry name" value="Class_I_gatase-like"/>
</dbReference>
<feature type="domain" description="DJ-1/PfpI" evidence="2">
    <location>
        <begin position="49"/>
        <end position="186"/>
    </location>
</feature>
<evidence type="ECO:0000259" key="2">
    <source>
        <dbReference type="Pfam" id="PF01965"/>
    </source>
</evidence>
<dbReference type="Gene3D" id="3.40.50.880">
    <property type="match status" value="1"/>
</dbReference>
<evidence type="ECO:0000256" key="1">
    <source>
        <dbReference type="SAM" id="SignalP"/>
    </source>
</evidence>
<evidence type="ECO:0000313" key="3">
    <source>
        <dbReference type="EMBL" id="KZN87307.1"/>
    </source>
</evidence>
<gene>
    <name evidence="3" type="ORF">EN45_058660</name>
</gene>
<proteinExistence type="predicted"/>
<feature type="chain" id="PRO_5007892278" evidence="1">
    <location>
        <begin position="23"/>
        <end position="245"/>
    </location>
</feature>
<dbReference type="EMBL" id="CM002799">
    <property type="protein sequence ID" value="KZN87307.1"/>
    <property type="molecule type" value="Genomic_DNA"/>
</dbReference>
<keyword evidence="1" id="KW-0732">Signal</keyword>
<dbReference type="SUPFAM" id="SSF52317">
    <property type="entry name" value="Class I glutamine amidotransferase-like"/>
    <property type="match status" value="1"/>
</dbReference>
<dbReference type="InterPro" id="IPR052158">
    <property type="entry name" value="INH-QAR"/>
</dbReference>
<sequence length="245" mass="26556">MSSPLRIGVLLVGTVQLLDLSAVDLLYMTTPEYLQECSLPRPLVDLGRPCEIHYIAHNANDTAKTTAQMSLQLTDSLTDSAVSPGKLDIVLIPGPPPKAMPPPEEYLDFVRAHFAAGAPILSVCTGAYVIGHAGITKGREVTAPRLLIPEMRRKFPEAKLWDDSVRVARDGNLWTSGGITNGHDLVAGYLREHYPAALVNTILVAADIPSRPAAYATPAVSDTLYILWQIIRAVPNAVVGWFRGR</sequence>
<dbReference type="Proteomes" id="UP000076449">
    <property type="component" value="Chromosome II"/>
</dbReference>
<dbReference type="PhylomeDB" id="A0A167SKW9"/>
<name>A0A167SKW9_PENCH</name>
<dbReference type="AlphaFoldDB" id="A0A167SKW9"/>
<reference evidence="3" key="1">
    <citation type="journal article" date="2014" name="Genome Announc.">
        <title>Complete sequencing and chromosome-scale genome assembly of the industrial progenitor strain P2niaD18 from the penicillin producer Penicillium chrysogenum.</title>
        <authorList>
            <person name="Specht T."/>
            <person name="Dahlmann T.A."/>
            <person name="Zadra I."/>
            <person name="Kurnsteiner H."/>
            <person name="Kuck U."/>
        </authorList>
    </citation>
    <scope>NUCLEOTIDE SEQUENCE [LARGE SCALE GENOMIC DNA]</scope>
    <source>
        <strain evidence="3">P2niaD18</strain>
    </source>
</reference>
<feature type="signal peptide" evidence="1">
    <location>
        <begin position="1"/>
        <end position="22"/>
    </location>
</feature>
<dbReference type="Pfam" id="PF01965">
    <property type="entry name" value="DJ-1_PfpI"/>
    <property type="match status" value="1"/>
</dbReference>
<dbReference type="PANTHER" id="PTHR43130">
    <property type="entry name" value="ARAC-FAMILY TRANSCRIPTIONAL REGULATOR"/>
    <property type="match status" value="1"/>
</dbReference>